<feature type="region of interest" description="Disordered" evidence="1">
    <location>
        <begin position="1252"/>
        <end position="1272"/>
    </location>
</feature>
<evidence type="ECO:0000256" key="1">
    <source>
        <dbReference type="SAM" id="MobiDB-lite"/>
    </source>
</evidence>
<feature type="compositionally biased region" description="Low complexity" evidence="1">
    <location>
        <begin position="707"/>
        <end position="720"/>
    </location>
</feature>
<dbReference type="InterPro" id="IPR012337">
    <property type="entry name" value="RNaseH-like_sf"/>
</dbReference>
<dbReference type="GO" id="GO:0003676">
    <property type="term" value="F:nucleic acid binding"/>
    <property type="evidence" value="ECO:0007669"/>
    <property type="project" value="InterPro"/>
</dbReference>
<protein>
    <recommendedName>
        <fullName evidence="2">CCHC-type domain-containing protein</fullName>
    </recommendedName>
</protein>
<dbReference type="SUPFAM" id="SSF53098">
    <property type="entry name" value="Ribonuclease H-like"/>
    <property type="match status" value="1"/>
</dbReference>
<accession>A0A6L2KCG1</accession>
<sequence length="1391" mass="156685">MDLEFSQNNVVVKFPLLKQGEYEMWKLRIEQYFQVQDYALWDVIENGNSFKPVPQTTANADGTSTLIIPGPVTTEEKAQKKNDVKDISMLLMALPNEHLLTFSQYKNARTLFEATQARFGGNDATKKTQRTLLKQMYKNFNAPSIESLDSIFNMLQKIISQLAILANLDTMSIDDLYNNFKIVEQEVKRTVTSSSSSGSQNMAFLSSPGSTNEVDTANIQISTISTSISTVNSHDNIANLSDATVYFQRTDKKITINGSDTPGYDKTKVECFSCHKMRHFARECRSPRNKESMPRNQDNSRKTVNVEDTSSKAMVVIDGAGFDRSYMADRAATPISADRPINTATPKPLVNVAKPRQNALQKSHSLSRKPFYQQTALKNRNLNNTINTAKGDPQDALKDTRIFNSGCSKHMIGNKSYLTDYQEYDRGFVAFAGSSKGERKATQSLLIKGIKREFSNARTLQQNRVAERKNRTLIEAAKTMLADSLLPIPFWSEAVNTHCYVQNKVLVTKTHNKTPYELLTGRKPIISFMRPFGCPVTILNTLDHLGKFDGKADEEFLVGYSINSKAFRVYNSRTRKVEENLHVNFLENKPNVAGSGLEWLFDIDSLTSSMNYQPVSEGNRTNGNTGAEINSDVRQAREEKVPDQEYILLPLLNTCSNVPSSHEEVESPLKNEDGKKSTVKPTCVKGGKTDDLGSLDHQMKSTDDSENTNSTNSFSTASPTINVASNKDGTFQRTMMNGTFQHPLQLMLLMEPKKVTRALDDKSWVEAIQEELFQFKLLNVLTLVSLPHRKRAIGTKWVYRNKRDQRGIIARNKASLVAQGHRQEEGIDYDEVFAPLARIKAIRLFLAYASFMDFTVYQMDMKSVFLYGTIEEEVYVSQPPGFVDLEFPNRVYKIKNDILLVQVYVDDIIFVSTRSVKSAGTPMETHKPLSKDANGIDVDVHLYSSMIGSLIYLTSSRPDIMFAVCSCLRFQVQPKVSHMHAVKRIFRYLKDQPTLGLWYPKDTPLELIAYFDSDYAGANLDRKSITGGCQFLDSRLISWRTQKDTGLPQTSVPLNLRADEVVHQERGDSVERAITTDASLEAAHASDNILKTQTMTMPNVNIPQGMDTGGRPRRQETMGGHTSRSGEGRMEHTVKLTDIVPPTPHDSPLTGGSTPGSDKGRLKLEELIDLCTTLSNRVFTLENKLSSTKVVNHKAFITLTKRVKKLETQLKHKKSRAVIPSSDEEEPSVDIKDSPKQGRMIKELEKDEDVNLVSEQGEVQETAEPSKDEDDATLAETLINIKRKEEVEAQVGSDQEVEEMKIYIRIVPDEYIAIDAIPLATKPPVIVEYKIVMEGRIDTYHIIRADKSTKRYTSMINLLENINREDLEALWKLVKDKHGNTRLEEGYERVL</sequence>
<dbReference type="InterPro" id="IPR036875">
    <property type="entry name" value="Znf_CCHC_sf"/>
</dbReference>
<comment type="caution">
    <text evidence="3">The sequence shown here is derived from an EMBL/GenBank/DDBJ whole genome shotgun (WGS) entry which is preliminary data.</text>
</comment>
<dbReference type="SUPFAM" id="SSF57756">
    <property type="entry name" value="Retrovirus zinc finger-like domains"/>
    <property type="match status" value="1"/>
</dbReference>
<dbReference type="EMBL" id="BKCJ010002119">
    <property type="protein sequence ID" value="GEU46397.1"/>
    <property type="molecule type" value="Genomic_DNA"/>
</dbReference>
<name>A0A6L2KCG1_TANCI</name>
<feature type="region of interest" description="Disordered" evidence="1">
    <location>
        <begin position="285"/>
        <end position="306"/>
    </location>
</feature>
<feature type="compositionally biased region" description="Basic and acidic residues" evidence="1">
    <location>
        <begin position="1124"/>
        <end position="1135"/>
    </location>
</feature>
<dbReference type="SMART" id="SM00343">
    <property type="entry name" value="ZnF_C2HC"/>
    <property type="match status" value="1"/>
</dbReference>
<proteinExistence type="predicted"/>
<reference evidence="3" key="1">
    <citation type="journal article" date="2019" name="Sci. Rep.">
        <title>Draft genome of Tanacetum cinerariifolium, the natural source of mosquito coil.</title>
        <authorList>
            <person name="Yamashiro T."/>
            <person name="Shiraishi A."/>
            <person name="Satake H."/>
            <person name="Nakayama K."/>
        </authorList>
    </citation>
    <scope>NUCLEOTIDE SEQUENCE</scope>
</reference>
<dbReference type="Pfam" id="PF07727">
    <property type="entry name" value="RVT_2"/>
    <property type="match status" value="1"/>
</dbReference>
<feature type="compositionally biased region" description="Basic and acidic residues" evidence="1">
    <location>
        <begin position="285"/>
        <end position="305"/>
    </location>
</feature>
<feature type="region of interest" description="Disordered" evidence="1">
    <location>
        <begin position="657"/>
        <end position="721"/>
    </location>
</feature>
<feature type="domain" description="CCHC-type" evidence="2">
    <location>
        <begin position="270"/>
        <end position="286"/>
    </location>
</feature>
<evidence type="ECO:0000259" key="2">
    <source>
        <dbReference type="SMART" id="SM00343"/>
    </source>
</evidence>
<organism evidence="3">
    <name type="scientific">Tanacetum cinerariifolium</name>
    <name type="common">Dalmatian daisy</name>
    <name type="synonym">Chrysanthemum cinerariifolium</name>
    <dbReference type="NCBI Taxonomy" id="118510"/>
    <lineage>
        <taxon>Eukaryota</taxon>
        <taxon>Viridiplantae</taxon>
        <taxon>Streptophyta</taxon>
        <taxon>Embryophyta</taxon>
        <taxon>Tracheophyta</taxon>
        <taxon>Spermatophyta</taxon>
        <taxon>Magnoliopsida</taxon>
        <taxon>eudicotyledons</taxon>
        <taxon>Gunneridae</taxon>
        <taxon>Pentapetalae</taxon>
        <taxon>asterids</taxon>
        <taxon>campanulids</taxon>
        <taxon>Asterales</taxon>
        <taxon>Asteraceae</taxon>
        <taxon>Asteroideae</taxon>
        <taxon>Anthemideae</taxon>
        <taxon>Anthemidinae</taxon>
        <taxon>Tanacetum</taxon>
    </lineage>
</organism>
<dbReference type="PANTHER" id="PTHR11439:SF495">
    <property type="entry name" value="REVERSE TRANSCRIPTASE, RNA-DEPENDENT DNA POLYMERASE-RELATED"/>
    <property type="match status" value="1"/>
</dbReference>
<dbReference type="GO" id="GO:0008270">
    <property type="term" value="F:zinc ion binding"/>
    <property type="evidence" value="ECO:0007669"/>
    <property type="project" value="InterPro"/>
</dbReference>
<dbReference type="PANTHER" id="PTHR11439">
    <property type="entry name" value="GAG-POL-RELATED RETROTRANSPOSON"/>
    <property type="match status" value="1"/>
</dbReference>
<evidence type="ECO:0000313" key="3">
    <source>
        <dbReference type="EMBL" id="GEU46397.1"/>
    </source>
</evidence>
<dbReference type="InterPro" id="IPR036397">
    <property type="entry name" value="RNaseH_sf"/>
</dbReference>
<dbReference type="Gene3D" id="3.30.420.10">
    <property type="entry name" value="Ribonuclease H-like superfamily/Ribonuclease H"/>
    <property type="match status" value="1"/>
</dbReference>
<dbReference type="InterPro" id="IPR013103">
    <property type="entry name" value="RVT_2"/>
</dbReference>
<feature type="compositionally biased region" description="Basic and acidic residues" evidence="1">
    <location>
        <begin position="661"/>
        <end position="676"/>
    </location>
</feature>
<feature type="compositionally biased region" description="Basic and acidic residues" evidence="1">
    <location>
        <begin position="1229"/>
        <end position="1239"/>
    </location>
</feature>
<dbReference type="InterPro" id="IPR057670">
    <property type="entry name" value="SH3_retrovirus"/>
</dbReference>
<gene>
    <name evidence="3" type="ORF">Tci_018375</name>
</gene>
<dbReference type="InterPro" id="IPR001878">
    <property type="entry name" value="Znf_CCHC"/>
</dbReference>
<feature type="region of interest" description="Disordered" evidence="1">
    <location>
        <begin position="1210"/>
        <end position="1239"/>
    </location>
</feature>
<feature type="region of interest" description="Disordered" evidence="1">
    <location>
        <begin position="1098"/>
        <end position="1160"/>
    </location>
</feature>
<dbReference type="Pfam" id="PF25597">
    <property type="entry name" value="SH3_retrovirus"/>
    <property type="match status" value="1"/>
</dbReference>